<protein>
    <recommendedName>
        <fullName evidence="1">Beta-lactamase-related domain-containing protein</fullName>
    </recommendedName>
</protein>
<dbReference type="Gene3D" id="3.40.710.10">
    <property type="entry name" value="DD-peptidase/beta-lactamase superfamily"/>
    <property type="match status" value="1"/>
</dbReference>
<dbReference type="Pfam" id="PF00144">
    <property type="entry name" value="Beta-lactamase"/>
    <property type="match status" value="1"/>
</dbReference>
<dbReference type="InterPro" id="IPR012338">
    <property type="entry name" value="Beta-lactam/transpept-like"/>
</dbReference>
<proteinExistence type="predicted"/>
<organism evidence="2 3">
    <name type="scientific">Algivirga pacifica</name>
    <dbReference type="NCBI Taxonomy" id="1162670"/>
    <lineage>
        <taxon>Bacteria</taxon>
        <taxon>Pseudomonadati</taxon>
        <taxon>Bacteroidota</taxon>
        <taxon>Cytophagia</taxon>
        <taxon>Cytophagales</taxon>
        <taxon>Flammeovirgaceae</taxon>
        <taxon>Algivirga</taxon>
    </lineage>
</organism>
<dbReference type="InterPro" id="IPR001466">
    <property type="entry name" value="Beta-lactam-related"/>
</dbReference>
<dbReference type="InterPro" id="IPR050789">
    <property type="entry name" value="Diverse_Enzym_Activities"/>
</dbReference>
<gene>
    <name evidence="2" type="ORF">GCM10023331_17790</name>
</gene>
<dbReference type="PANTHER" id="PTHR43283">
    <property type="entry name" value="BETA-LACTAMASE-RELATED"/>
    <property type="match status" value="1"/>
</dbReference>
<feature type="domain" description="Beta-lactamase-related" evidence="1">
    <location>
        <begin position="14"/>
        <end position="372"/>
    </location>
</feature>
<dbReference type="Proteomes" id="UP001500298">
    <property type="component" value="Unassembled WGS sequence"/>
</dbReference>
<sequence length="479" mass="53413">MGLSNLLFAQDFETYLAGIAQKHQLVGMSAIVVHDGQMVESLHFGKADIERNIPIGKKTMYRIASISKLVTATALMKLYEEGSLDLDKDVSEYLGYQFRHPNHPNAPITAKMLLAHTSGLRDGKGYFDFLKASYGSTPKNISGLLTIEGSYHTSDLWGTEIPGKYFTYANINYGVIGTLIEKISGKRFDLYVKEVILDPLGMDGSFNVSDIANIEDMAVLYRKGIPQADNYGGVSPSRNMDHYIVGSNGLAFAPQGGLRTSAESLGKFMQMHINYGKVEGKQVFDSTTIAKIHEPVWTYSSTGNGNNYHELFNQWGCGAHLITNKPNGDIVIDNLKMVGHPGEAYGLISDMYFNTEHRFGVIFITNGYYRDKGYSYGQRSAFYGPEEETFMAVEQYYYPLISALNQETQEKETFYVSQKDKQVHFTDTPKGTLLIYSLQGKLLRQVTVNSKRISLKEQGACILVHQTEGKVSAVRKVTL</sequence>
<accession>A0ABP9D9J9</accession>
<comment type="caution">
    <text evidence="2">The sequence shown here is derived from an EMBL/GenBank/DDBJ whole genome shotgun (WGS) entry which is preliminary data.</text>
</comment>
<evidence type="ECO:0000259" key="1">
    <source>
        <dbReference type="Pfam" id="PF00144"/>
    </source>
</evidence>
<dbReference type="EMBL" id="BAABJX010000026">
    <property type="protein sequence ID" value="GAA4832962.1"/>
    <property type="molecule type" value="Genomic_DNA"/>
</dbReference>
<evidence type="ECO:0000313" key="2">
    <source>
        <dbReference type="EMBL" id="GAA4832962.1"/>
    </source>
</evidence>
<reference evidence="3" key="1">
    <citation type="journal article" date="2019" name="Int. J. Syst. Evol. Microbiol.">
        <title>The Global Catalogue of Microorganisms (GCM) 10K type strain sequencing project: providing services to taxonomists for standard genome sequencing and annotation.</title>
        <authorList>
            <consortium name="The Broad Institute Genomics Platform"/>
            <consortium name="The Broad Institute Genome Sequencing Center for Infectious Disease"/>
            <person name="Wu L."/>
            <person name="Ma J."/>
        </authorList>
    </citation>
    <scope>NUCLEOTIDE SEQUENCE [LARGE SCALE GENOMIC DNA]</scope>
    <source>
        <strain evidence="3">JCM 18326</strain>
    </source>
</reference>
<dbReference type="PANTHER" id="PTHR43283:SF3">
    <property type="entry name" value="BETA-LACTAMASE FAMILY PROTEIN (AFU_ORTHOLOGUE AFUA_5G07500)"/>
    <property type="match status" value="1"/>
</dbReference>
<name>A0ABP9D9J9_9BACT</name>
<dbReference type="SUPFAM" id="SSF56601">
    <property type="entry name" value="beta-lactamase/transpeptidase-like"/>
    <property type="match status" value="1"/>
</dbReference>
<keyword evidence="3" id="KW-1185">Reference proteome</keyword>
<evidence type="ECO:0000313" key="3">
    <source>
        <dbReference type="Proteomes" id="UP001500298"/>
    </source>
</evidence>